<dbReference type="GO" id="GO:0000703">
    <property type="term" value="F:oxidized pyrimidine nucleobase lesion DNA N-glycosylase activity"/>
    <property type="evidence" value="ECO:0007669"/>
    <property type="project" value="UniProtKB-UniRule"/>
</dbReference>
<evidence type="ECO:0000256" key="18">
    <source>
        <dbReference type="SAM" id="MobiDB-lite"/>
    </source>
</evidence>
<feature type="domain" description="C2H2-type" evidence="19">
    <location>
        <begin position="549"/>
        <end position="572"/>
    </location>
</feature>
<evidence type="ECO:0000256" key="6">
    <source>
        <dbReference type="ARBA" id="ARBA00022763"/>
    </source>
</evidence>
<evidence type="ECO:0000256" key="10">
    <source>
        <dbReference type="ARBA" id="ARBA00022946"/>
    </source>
</evidence>
<evidence type="ECO:0000259" key="19">
    <source>
        <dbReference type="PROSITE" id="PS50157"/>
    </source>
</evidence>
<dbReference type="Gene3D" id="1.10.340.30">
    <property type="entry name" value="Hypothetical protein, domain 2"/>
    <property type="match status" value="1"/>
</dbReference>
<keyword evidence="10" id="KW-0809">Transit peptide</keyword>
<comment type="cofactor">
    <cofactor evidence="1">
        <name>[4Fe-4S] cluster</name>
        <dbReference type="ChEBI" id="CHEBI:49883"/>
    </cofactor>
</comment>
<dbReference type="SUPFAM" id="SSF57667">
    <property type="entry name" value="beta-beta-alpha zinc fingers"/>
    <property type="match status" value="4"/>
</dbReference>
<dbReference type="FunFam" id="1.10.340.30:FF:000005">
    <property type="entry name" value="Endonuclease III-like protein 1"/>
    <property type="match status" value="1"/>
</dbReference>
<feature type="domain" description="C2H2-type" evidence="19">
    <location>
        <begin position="521"/>
        <end position="548"/>
    </location>
</feature>
<feature type="domain" description="C2H2-type" evidence="19">
    <location>
        <begin position="492"/>
        <end position="520"/>
    </location>
</feature>
<keyword evidence="16" id="KW-0496">Mitochondrion</keyword>
<keyword evidence="15 16" id="KW-0326">Glycosidase</keyword>
<dbReference type="InterPro" id="IPR003651">
    <property type="entry name" value="Endonuclease3_FeS-loop_motif"/>
</dbReference>
<dbReference type="Pfam" id="PF00633">
    <property type="entry name" value="HHH"/>
    <property type="match status" value="1"/>
</dbReference>
<proteinExistence type="inferred from homology"/>
<evidence type="ECO:0000256" key="3">
    <source>
        <dbReference type="ARBA" id="ARBA00022485"/>
    </source>
</evidence>
<feature type="domain" description="C2H2-type" evidence="19">
    <location>
        <begin position="580"/>
        <end position="602"/>
    </location>
</feature>
<comment type="similarity">
    <text evidence="2 16">Belongs to the Nth/MutY family.</text>
</comment>
<dbReference type="PANTHER" id="PTHR43286:SF1">
    <property type="entry name" value="ENDONUCLEASE III-LIKE PROTEIN 1"/>
    <property type="match status" value="1"/>
</dbReference>
<dbReference type="Proteomes" id="UP000719412">
    <property type="component" value="Unassembled WGS sequence"/>
</dbReference>
<evidence type="ECO:0000256" key="9">
    <source>
        <dbReference type="ARBA" id="ARBA00022833"/>
    </source>
</evidence>
<dbReference type="InterPro" id="IPR013087">
    <property type="entry name" value="Znf_C2H2_type"/>
</dbReference>
<feature type="domain" description="C2H2-type" evidence="19">
    <location>
        <begin position="384"/>
        <end position="411"/>
    </location>
</feature>
<evidence type="ECO:0000313" key="21">
    <source>
        <dbReference type="Proteomes" id="UP000719412"/>
    </source>
</evidence>
<dbReference type="GO" id="GO:0003677">
    <property type="term" value="F:DNA binding"/>
    <property type="evidence" value="ECO:0007669"/>
    <property type="project" value="UniProtKB-UniRule"/>
</dbReference>
<dbReference type="CDD" id="cd00056">
    <property type="entry name" value="ENDO3c"/>
    <property type="match status" value="1"/>
</dbReference>
<evidence type="ECO:0000256" key="15">
    <source>
        <dbReference type="ARBA" id="ARBA00023295"/>
    </source>
</evidence>
<keyword evidence="5" id="KW-0677">Repeat</keyword>
<evidence type="ECO:0000256" key="16">
    <source>
        <dbReference type="HAMAP-Rule" id="MF_03183"/>
    </source>
</evidence>
<dbReference type="InterPro" id="IPR003265">
    <property type="entry name" value="HhH-GPD_domain"/>
</dbReference>
<protein>
    <recommendedName>
        <fullName evidence="16">Endonuclease III homolog</fullName>
        <ecNumber evidence="16">3.2.2.-</ecNumber>
        <ecNumber evidence="16">4.2.99.18</ecNumber>
    </recommendedName>
    <alternativeName>
        <fullName evidence="16">Bifunctional DNA N-glycosylase/DNA-(apurinic or apyrimidinic site) lyase</fullName>
        <shortName evidence="16">DNA glycosylase/AP lyase</shortName>
    </alternativeName>
</protein>
<gene>
    <name evidence="16" type="primary">NTH1</name>
    <name evidence="20" type="ORF">GEV33_013246</name>
</gene>
<dbReference type="GO" id="GO:0140078">
    <property type="term" value="F:class I DNA-(apurinic or apyrimidinic site) endonuclease activity"/>
    <property type="evidence" value="ECO:0007669"/>
    <property type="project" value="UniProtKB-EC"/>
</dbReference>
<evidence type="ECO:0000256" key="1">
    <source>
        <dbReference type="ARBA" id="ARBA00001966"/>
    </source>
</evidence>
<dbReference type="GO" id="GO:0051539">
    <property type="term" value="F:4 iron, 4 sulfur cluster binding"/>
    <property type="evidence" value="ECO:0007669"/>
    <property type="project" value="UniProtKB-KW"/>
</dbReference>
<keyword evidence="6 16" id="KW-0227">DNA damage</keyword>
<dbReference type="GO" id="GO:0006289">
    <property type="term" value="P:nucleotide-excision repair"/>
    <property type="evidence" value="ECO:0007669"/>
    <property type="project" value="TreeGrafter"/>
</dbReference>
<keyword evidence="14 16" id="KW-0456">Lyase</keyword>
<dbReference type="EMBL" id="JABDTM020028072">
    <property type="protein sequence ID" value="KAH0809548.1"/>
    <property type="molecule type" value="Genomic_DNA"/>
</dbReference>
<dbReference type="Pfam" id="PF00730">
    <property type="entry name" value="HhH-GPD"/>
    <property type="match status" value="1"/>
</dbReference>
<feature type="region of interest" description="Disordered" evidence="18">
    <location>
        <begin position="1"/>
        <end position="36"/>
    </location>
</feature>
<dbReference type="AlphaFoldDB" id="A0A8J6H7N1"/>
<keyword evidence="16" id="KW-0539">Nucleus</keyword>
<dbReference type="InterPro" id="IPR036236">
    <property type="entry name" value="Znf_C2H2_sf"/>
</dbReference>
<feature type="domain" description="C2H2-type" evidence="19">
    <location>
        <begin position="435"/>
        <end position="463"/>
    </location>
</feature>
<keyword evidence="3" id="KW-0004">4Fe-4S</keyword>
<dbReference type="GO" id="GO:0005634">
    <property type="term" value="C:nucleus"/>
    <property type="evidence" value="ECO:0007669"/>
    <property type="project" value="UniProtKB-SubCell"/>
</dbReference>
<dbReference type="SMART" id="SM00355">
    <property type="entry name" value="ZnF_C2H2"/>
    <property type="match status" value="8"/>
</dbReference>
<comment type="subcellular location">
    <subcellularLocation>
        <location evidence="16">Nucleus</location>
    </subcellularLocation>
    <subcellularLocation>
        <location evidence="16">Mitochondrion</location>
    </subcellularLocation>
</comment>
<organism evidence="20 21">
    <name type="scientific">Tenebrio molitor</name>
    <name type="common">Yellow mealworm beetle</name>
    <dbReference type="NCBI Taxonomy" id="7067"/>
    <lineage>
        <taxon>Eukaryota</taxon>
        <taxon>Metazoa</taxon>
        <taxon>Ecdysozoa</taxon>
        <taxon>Arthropoda</taxon>
        <taxon>Hexapoda</taxon>
        <taxon>Insecta</taxon>
        <taxon>Pterygota</taxon>
        <taxon>Neoptera</taxon>
        <taxon>Endopterygota</taxon>
        <taxon>Coleoptera</taxon>
        <taxon>Polyphaga</taxon>
        <taxon>Cucujiformia</taxon>
        <taxon>Tenebrionidae</taxon>
        <taxon>Tenebrio</taxon>
    </lineage>
</organism>
<feature type="domain" description="C2H2-type" evidence="19">
    <location>
        <begin position="463"/>
        <end position="491"/>
    </location>
</feature>
<evidence type="ECO:0000256" key="12">
    <source>
        <dbReference type="ARBA" id="ARBA00023014"/>
    </source>
</evidence>
<accession>A0A8J6H7N1</accession>
<keyword evidence="8 16" id="KW-0378">Hydrolase</keyword>
<dbReference type="PANTHER" id="PTHR43286">
    <property type="entry name" value="ENDONUCLEASE III-LIKE PROTEIN 1"/>
    <property type="match status" value="1"/>
</dbReference>
<dbReference type="HAMAP" id="MF_03183">
    <property type="entry name" value="Endonuclease_III_Nth"/>
    <property type="match status" value="1"/>
</dbReference>
<evidence type="ECO:0000256" key="8">
    <source>
        <dbReference type="ARBA" id="ARBA00022801"/>
    </source>
</evidence>
<dbReference type="InterPro" id="IPR000445">
    <property type="entry name" value="HhH_motif"/>
</dbReference>
<keyword evidence="11" id="KW-0408">Iron</keyword>
<dbReference type="EC" id="3.2.2.-" evidence="16"/>
<dbReference type="GO" id="GO:0006285">
    <property type="term" value="P:base-excision repair, AP site formation"/>
    <property type="evidence" value="ECO:0007669"/>
    <property type="project" value="UniProtKB-UniRule"/>
</dbReference>
<dbReference type="EC" id="4.2.99.18" evidence="16"/>
<evidence type="ECO:0000256" key="7">
    <source>
        <dbReference type="ARBA" id="ARBA00022771"/>
    </source>
</evidence>
<feature type="compositionally biased region" description="Polar residues" evidence="18">
    <location>
        <begin position="15"/>
        <end position="33"/>
    </location>
</feature>
<keyword evidence="7 17" id="KW-0863">Zinc-finger</keyword>
<dbReference type="PROSITE" id="PS00028">
    <property type="entry name" value="ZINC_FINGER_C2H2_1"/>
    <property type="match status" value="6"/>
</dbReference>
<dbReference type="SMART" id="SM00525">
    <property type="entry name" value="FES"/>
    <property type="match status" value="1"/>
</dbReference>
<evidence type="ECO:0000256" key="17">
    <source>
        <dbReference type="PROSITE-ProRule" id="PRU00042"/>
    </source>
</evidence>
<dbReference type="FunFam" id="3.30.160.60:FF:000710">
    <property type="entry name" value="Zinc finger protein 768"/>
    <property type="match status" value="1"/>
</dbReference>
<evidence type="ECO:0000256" key="13">
    <source>
        <dbReference type="ARBA" id="ARBA00023204"/>
    </source>
</evidence>
<dbReference type="Gene3D" id="3.30.160.60">
    <property type="entry name" value="Classic Zinc Finger"/>
    <property type="match status" value="6"/>
</dbReference>
<comment type="catalytic activity">
    <reaction evidence="16">
        <text>2'-deoxyribonucleotide-(2'-deoxyribose 5'-phosphate)-2'-deoxyribonucleotide-DNA = a 3'-end 2'-deoxyribonucleotide-(2,3-dehydro-2,3-deoxyribose 5'-phosphate)-DNA + a 5'-end 5'-phospho-2'-deoxyribonucleoside-DNA + H(+)</text>
        <dbReference type="Rhea" id="RHEA:66592"/>
        <dbReference type="Rhea" id="RHEA-COMP:13180"/>
        <dbReference type="Rhea" id="RHEA-COMP:16897"/>
        <dbReference type="Rhea" id="RHEA-COMP:17067"/>
        <dbReference type="ChEBI" id="CHEBI:15378"/>
        <dbReference type="ChEBI" id="CHEBI:136412"/>
        <dbReference type="ChEBI" id="CHEBI:157695"/>
        <dbReference type="ChEBI" id="CHEBI:167181"/>
        <dbReference type="EC" id="4.2.99.18"/>
    </reaction>
</comment>
<dbReference type="Gene3D" id="1.10.1670.10">
    <property type="entry name" value="Helix-hairpin-Helix base-excision DNA repair enzymes (C-terminal)"/>
    <property type="match status" value="1"/>
</dbReference>
<reference evidence="20" key="1">
    <citation type="journal article" date="2020" name="J Insects Food Feed">
        <title>The yellow mealworm (Tenebrio molitor) genome: a resource for the emerging insects as food and feed industry.</title>
        <authorList>
            <person name="Eriksson T."/>
            <person name="Andere A."/>
            <person name="Kelstrup H."/>
            <person name="Emery V."/>
            <person name="Picard C."/>
        </authorList>
    </citation>
    <scope>NUCLEOTIDE SEQUENCE</scope>
    <source>
        <strain evidence="20">Stoneville</strain>
        <tissue evidence="20">Whole head</tissue>
    </source>
</reference>
<keyword evidence="4" id="KW-0479">Metal-binding</keyword>
<reference evidence="20" key="2">
    <citation type="submission" date="2021-08" db="EMBL/GenBank/DDBJ databases">
        <authorList>
            <person name="Eriksson T."/>
        </authorList>
    </citation>
    <scope>NUCLEOTIDE SEQUENCE</scope>
    <source>
        <strain evidence="20">Stoneville</strain>
        <tissue evidence="20">Whole head</tissue>
    </source>
</reference>
<comment type="caution">
    <text evidence="16">Lacks conserved residue(s) required for the propagation of feature annotation.</text>
</comment>
<dbReference type="InterPro" id="IPR023170">
    <property type="entry name" value="HhH_base_excis_C"/>
</dbReference>
<evidence type="ECO:0000256" key="5">
    <source>
        <dbReference type="ARBA" id="ARBA00022737"/>
    </source>
</evidence>
<evidence type="ECO:0000256" key="2">
    <source>
        <dbReference type="ARBA" id="ARBA00008343"/>
    </source>
</evidence>
<evidence type="ECO:0000313" key="20">
    <source>
        <dbReference type="EMBL" id="KAH0809548.1"/>
    </source>
</evidence>
<dbReference type="InterPro" id="IPR030841">
    <property type="entry name" value="NTH1"/>
</dbReference>
<dbReference type="GO" id="GO:0005739">
    <property type="term" value="C:mitochondrion"/>
    <property type="evidence" value="ECO:0007669"/>
    <property type="project" value="UniProtKB-SubCell"/>
</dbReference>
<keyword evidence="9" id="KW-0862">Zinc</keyword>
<comment type="function">
    <text evidence="16">Bifunctional DNA N-glycosylase with associated apurinic/apyrimidinic (AP) lyase function that catalyzes the first step in base excision repair (BER), the primary repair pathway for the repair of oxidative DNA damage. The DNA N-glycosylase activity releases the damaged DNA base from DNA by cleaving the N-glycosidic bond, leaving an AP site. The AP lyase activity cleaves the phosphodiester bond 3' to the AP site by a beta-elimination. Primarily recognizes and repairs oxidative base damage of pyrimidines.</text>
</comment>
<evidence type="ECO:0000256" key="11">
    <source>
        <dbReference type="ARBA" id="ARBA00023004"/>
    </source>
</evidence>
<sequence>MDLSKFKLTPKPKLSNKTQQEVESEPSTSQQTLVEKRQVKREHIRIEYDGEGPSAKNVKKNWVPDEWEQVLRNIKEMRKNFDAPVDTMGCDHCQDETATPEVFRYQALLSLMLSSQTKDQVTYNAMQKLQQHGCIIENILATTDEKLGELIYPVGFWKSKVKYIKKTTEILKKEYNGDIPKTVEDLCKLPGVGPKMSHLCMKTAWNEVTGIGVDTHVHRICNRLGWVSSKTPEETRKSLEEWLPKQHWVEIGLLLVGFGQQVCQPVRPQCSNCLNNSLCPYVSSHPKKEISPNDDISTVMCLKCRLNLNLAYSIQQNMIKAEKRFKEQLSPAVIKQESDPLEEQIMNPQGDREIVVLLGEEVIKTEIQEDMSKPEIEPLEFDAYSCETCSRSFPSRHLLMRHRYNHVRRKCPICAKEITASNLKTHVDAHTSTPQICELCGATLKTKDNLRQHIFYSHNDSRHKCDFCDKVFKKKCNRDSHQKKEHLGEATCVCDTCGKKFYSVRNLNTHIKMTHLKLRPYVCEFCNSKFSSSHAMKTHRRQHTNETPYRCEVCGEGFRQRVSLKSHQKSKHNIVEKKTCKCTVCGKGFASKVALYTHQRLH</sequence>
<dbReference type="SMART" id="SM00478">
    <property type="entry name" value="ENDO3c"/>
    <property type="match status" value="1"/>
</dbReference>
<comment type="caution">
    <text evidence="20">The sequence shown here is derived from an EMBL/GenBank/DDBJ whole genome shotgun (WGS) entry which is preliminary data.</text>
</comment>
<evidence type="ECO:0000256" key="4">
    <source>
        <dbReference type="ARBA" id="ARBA00022723"/>
    </source>
</evidence>
<name>A0A8J6H7N1_TENMO</name>
<dbReference type="GO" id="GO:0008270">
    <property type="term" value="F:zinc ion binding"/>
    <property type="evidence" value="ECO:0007669"/>
    <property type="project" value="UniProtKB-KW"/>
</dbReference>
<dbReference type="InterPro" id="IPR011257">
    <property type="entry name" value="DNA_glycosylase"/>
</dbReference>
<dbReference type="FunFam" id="1.10.1670.10:FF:000003">
    <property type="entry name" value="Endonuclease III homolog"/>
    <property type="match status" value="1"/>
</dbReference>
<keyword evidence="13 16" id="KW-0234">DNA repair</keyword>
<evidence type="ECO:0000256" key="14">
    <source>
        <dbReference type="ARBA" id="ARBA00023239"/>
    </source>
</evidence>
<dbReference type="PROSITE" id="PS50157">
    <property type="entry name" value="ZINC_FINGER_C2H2_2"/>
    <property type="match status" value="7"/>
</dbReference>
<dbReference type="Pfam" id="PF00096">
    <property type="entry name" value="zf-C2H2"/>
    <property type="match status" value="4"/>
</dbReference>
<dbReference type="SUPFAM" id="SSF48150">
    <property type="entry name" value="DNA-glycosylase"/>
    <property type="match status" value="1"/>
</dbReference>
<keyword evidence="12" id="KW-0411">Iron-sulfur</keyword>
<keyword evidence="21" id="KW-1185">Reference proteome</keyword>